<dbReference type="EMBL" id="HBED01029225">
    <property type="protein sequence ID" value="CAD8315800.1"/>
    <property type="molecule type" value="Transcribed_RNA"/>
</dbReference>
<feature type="compositionally biased region" description="Basic and acidic residues" evidence="1">
    <location>
        <begin position="27"/>
        <end position="62"/>
    </location>
</feature>
<accession>A0A7R9ZAD0</accession>
<evidence type="ECO:0000256" key="1">
    <source>
        <dbReference type="SAM" id="MobiDB-lite"/>
    </source>
</evidence>
<feature type="compositionally biased region" description="Basic residues" evidence="1">
    <location>
        <begin position="80"/>
        <end position="89"/>
    </location>
</feature>
<evidence type="ECO:0000313" key="2">
    <source>
        <dbReference type="EMBL" id="CAD8315800.1"/>
    </source>
</evidence>
<reference evidence="2" key="1">
    <citation type="submission" date="2021-01" db="EMBL/GenBank/DDBJ databases">
        <authorList>
            <person name="Corre E."/>
            <person name="Pelletier E."/>
            <person name="Niang G."/>
            <person name="Scheremetjew M."/>
            <person name="Finn R."/>
            <person name="Kale V."/>
            <person name="Holt S."/>
            <person name="Cochrane G."/>
            <person name="Meng A."/>
            <person name="Brown T."/>
            <person name="Cohen L."/>
        </authorList>
    </citation>
    <scope>NUCLEOTIDE SEQUENCE</scope>
    <source>
        <strain evidence="2">CCMP147</strain>
    </source>
</reference>
<dbReference type="AlphaFoldDB" id="A0A7R9ZAD0"/>
<name>A0A7R9ZAD0_9STRA</name>
<feature type="region of interest" description="Disordered" evidence="1">
    <location>
        <begin position="1"/>
        <end position="107"/>
    </location>
</feature>
<gene>
    <name evidence="2" type="ORF">TDUB1175_LOCUS14593</name>
</gene>
<sequence>MTNFSAAADWLQNITGTSKPDVAPESEVAHNDMLVRDAQHMSELEAREKSKDQHRMSKRSDPVQRGNAPMSGYQQPKPKFVSHKTPKAQKMHDKKGSNRLGDQLHFA</sequence>
<protein>
    <submittedName>
        <fullName evidence="2">Uncharacterized protein</fullName>
    </submittedName>
</protein>
<proteinExistence type="predicted"/>
<organism evidence="2">
    <name type="scientific">Pseudictyota dubia</name>
    <dbReference type="NCBI Taxonomy" id="2749911"/>
    <lineage>
        <taxon>Eukaryota</taxon>
        <taxon>Sar</taxon>
        <taxon>Stramenopiles</taxon>
        <taxon>Ochrophyta</taxon>
        <taxon>Bacillariophyta</taxon>
        <taxon>Mediophyceae</taxon>
        <taxon>Biddulphiophycidae</taxon>
        <taxon>Eupodiscales</taxon>
        <taxon>Odontellaceae</taxon>
        <taxon>Pseudictyota</taxon>
    </lineage>
</organism>